<dbReference type="InterPro" id="IPR042070">
    <property type="entry name" value="PucR_C-HTH_sf"/>
</dbReference>
<dbReference type="AlphaFoldDB" id="A0A7Z0IIW3"/>
<evidence type="ECO:0000313" key="3">
    <source>
        <dbReference type="Proteomes" id="UP000539111"/>
    </source>
</evidence>
<comment type="caution">
    <text evidence="2">The sequence shown here is derived from an EMBL/GenBank/DDBJ whole genome shotgun (WGS) entry which is preliminary data.</text>
</comment>
<organism evidence="2 3">
    <name type="scientific">Spelaeicoccus albus</name>
    <dbReference type="NCBI Taxonomy" id="1280376"/>
    <lineage>
        <taxon>Bacteria</taxon>
        <taxon>Bacillati</taxon>
        <taxon>Actinomycetota</taxon>
        <taxon>Actinomycetes</taxon>
        <taxon>Micrococcales</taxon>
        <taxon>Brevibacteriaceae</taxon>
        <taxon>Spelaeicoccus</taxon>
    </lineage>
</organism>
<dbReference type="EMBL" id="JACBZP010000001">
    <property type="protein sequence ID" value="NYI68811.1"/>
    <property type="molecule type" value="Genomic_DNA"/>
</dbReference>
<dbReference type="PANTHER" id="PTHR33744">
    <property type="entry name" value="CARBOHYDRATE DIACID REGULATOR"/>
    <property type="match status" value="1"/>
</dbReference>
<dbReference type="InterPro" id="IPR051448">
    <property type="entry name" value="CdaR-like_regulators"/>
</dbReference>
<dbReference type="RefSeq" id="WP_179429103.1">
    <property type="nucleotide sequence ID" value="NZ_JACBZP010000001.1"/>
</dbReference>
<dbReference type="Pfam" id="PF13556">
    <property type="entry name" value="HTH_30"/>
    <property type="match status" value="1"/>
</dbReference>
<name>A0A7Z0IIW3_9MICO</name>
<accession>A0A7Z0IIW3</accession>
<gene>
    <name evidence="2" type="ORF">BJY26_003117</name>
</gene>
<dbReference type="PANTHER" id="PTHR33744:SF17">
    <property type="entry name" value="CONSERVED PROTEIN"/>
    <property type="match status" value="1"/>
</dbReference>
<feature type="domain" description="PucR C-terminal helix-turn-helix" evidence="1">
    <location>
        <begin position="461"/>
        <end position="518"/>
    </location>
</feature>
<dbReference type="InterPro" id="IPR025736">
    <property type="entry name" value="PucR_C-HTH_dom"/>
</dbReference>
<proteinExistence type="predicted"/>
<dbReference type="Proteomes" id="UP000539111">
    <property type="component" value="Unassembled WGS sequence"/>
</dbReference>
<protein>
    <recommendedName>
        <fullName evidence="1">PucR C-terminal helix-turn-helix domain-containing protein</fullName>
    </recommendedName>
</protein>
<evidence type="ECO:0000313" key="2">
    <source>
        <dbReference type="EMBL" id="NYI68811.1"/>
    </source>
</evidence>
<evidence type="ECO:0000259" key="1">
    <source>
        <dbReference type="Pfam" id="PF13556"/>
    </source>
</evidence>
<keyword evidence="3" id="KW-1185">Reference proteome</keyword>
<reference evidence="2 3" key="1">
    <citation type="submission" date="2020-07" db="EMBL/GenBank/DDBJ databases">
        <title>Sequencing the genomes of 1000 actinobacteria strains.</title>
        <authorList>
            <person name="Klenk H.-P."/>
        </authorList>
    </citation>
    <scope>NUCLEOTIDE SEQUENCE [LARGE SCALE GENOMIC DNA]</scope>
    <source>
        <strain evidence="2 3">DSM 26341</strain>
    </source>
</reference>
<sequence length="520" mass="56892">MPTTFDIGSLASTLGSAVAELMFSTERSVASEVSVPVVYDAFDRLPDVPGGILLLAGIVPDDPSLSDVLDAAHARGFVACALKQHGVDLAHVTAYAERNDMALLVINDEVPWRHIDRLISTVTVSYDSESGGDGNDLFALANTAAAAVGGAVAIEDLDRNVLAYSTIEAHEVDELRRSGILARHVPNSPNNDRQYRRLMESNGVVRFPYDADNEELPRCAVAIRAGQQAVGSLWAIESQQSSRVSPEQALIETSRLAALRILRLESASDLERQVRAGALRALMEGSRPLSTLDYRFGMIEGLDVILVGFTFRTLGDSVPPPLHQLETAVEQHCATFRMNVLCTAVGPIVYALFPAVRDPAAPRNIVASAAEAIETRFERRISIAISSGGQGAEVVTRLREEVNEILALLAREPGAPAIASLDDVHAKLLLRRLTTAYHEMPKERSLQALIEHDHRRGTDYRNTLIAYFVSPNDVDAAAARLHIHPNTLRYRVKRARQLFDLRIDEPDERLATWLGLRLAD</sequence>
<dbReference type="Gene3D" id="1.10.10.2840">
    <property type="entry name" value="PucR C-terminal helix-turn-helix domain"/>
    <property type="match status" value="1"/>
</dbReference>